<dbReference type="AlphaFoldDB" id="A0A844TMW0"/>
<sequence length="126" mass="13584">MSNVIAFPGCNLAPLGNPSFAYVRASTLPPESVSKLDLPPAGRRRSVASMHTYVFRSYDLILASSEADLVRDVGCDLHKAATKLNAIREQLRRDREHAAAREDLLTRAEARLAAALAAVLVKAAEG</sequence>
<dbReference type="EMBL" id="WQNE01000020">
    <property type="protein sequence ID" value="MVT75890.1"/>
    <property type="molecule type" value="Genomic_DNA"/>
</dbReference>
<organism evidence="1 2">
    <name type="scientific">Bradyrhizobium cajani</name>
    <dbReference type="NCBI Taxonomy" id="1928661"/>
    <lineage>
        <taxon>Bacteria</taxon>
        <taxon>Pseudomonadati</taxon>
        <taxon>Pseudomonadota</taxon>
        <taxon>Alphaproteobacteria</taxon>
        <taxon>Hyphomicrobiales</taxon>
        <taxon>Nitrobacteraceae</taxon>
        <taxon>Bradyrhizobium</taxon>
    </lineage>
</organism>
<evidence type="ECO:0000313" key="1">
    <source>
        <dbReference type="EMBL" id="MVT75890.1"/>
    </source>
</evidence>
<comment type="caution">
    <text evidence="1">The sequence shown here is derived from an EMBL/GenBank/DDBJ whole genome shotgun (WGS) entry which is preliminary data.</text>
</comment>
<protein>
    <submittedName>
        <fullName evidence="1">Uncharacterized protein</fullName>
    </submittedName>
</protein>
<dbReference type="OrthoDB" id="9961446at2"/>
<accession>A0A844TMW0</accession>
<dbReference type="Proteomes" id="UP000449969">
    <property type="component" value="Unassembled WGS sequence"/>
</dbReference>
<dbReference type="RefSeq" id="WP_157331886.1">
    <property type="nucleotide sequence ID" value="NZ_JANADL010000018.1"/>
</dbReference>
<proteinExistence type="predicted"/>
<name>A0A844TMW0_9BRAD</name>
<reference evidence="1 2" key="1">
    <citation type="submission" date="2019-12" db="EMBL/GenBank/DDBJ databases">
        <title>Draft genome sequences Bradyrhizobium cajani AMBPC1010, Bradyrhizobium pachyrhizi AMBPC1040 and Bradyrhizobium yuanmingense ALSPC3051, three plant growth promoting strains isolated from nodules of Cajanus cajan L. in Dominican Republic.</title>
        <authorList>
            <person name="Flores-Felix J.D."/>
            <person name="Araujo J."/>
            <person name="Diaz-Alcantara C."/>
            <person name="Gonzalez-Andres F."/>
            <person name="Velazquez E."/>
        </authorList>
    </citation>
    <scope>NUCLEOTIDE SEQUENCE [LARGE SCALE GENOMIC DNA]</scope>
    <source>
        <strain evidence="1 2">1010</strain>
    </source>
</reference>
<keyword evidence="2" id="KW-1185">Reference proteome</keyword>
<gene>
    <name evidence="1" type="ORF">GPL20_23070</name>
</gene>
<evidence type="ECO:0000313" key="2">
    <source>
        <dbReference type="Proteomes" id="UP000449969"/>
    </source>
</evidence>